<evidence type="ECO:0000256" key="2">
    <source>
        <dbReference type="ARBA" id="ARBA00022801"/>
    </source>
</evidence>
<dbReference type="Proteomes" id="UP000239685">
    <property type="component" value="Unassembled WGS sequence"/>
</dbReference>
<organism evidence="5 10">
    <name type="scientific">Campylobacter hyointestinalis subsp. hyointestinalis</name>
    <dbReference type="NCBI Taxonomy" id="91352"/>
    <lineage>
        <taxon>Bacteria</taxon>
        <taxon>Pseudomonadati</taxon>
        <taxon>Campylobacterota</taxon>
        <taxon>Epsilonproteobacteria</taxon>
        <taxon>Campylobacterales</taxon>
        <taxon>Campylobacteraceae</taxon>
        <taxon>Campylobacter</taxon>
    </lineage>
</organism>
<name>A0A2S5J688_CAMHY</name>
<reference evidence="9 10" key="1">
    <citation type="submission" date="2015-11" db="EMBL/GenBank/DDBJ databases">
        <authorList>
            <consortium name="Pathogen Informatics"/>
        </authorList>
    </citation>
    <scope>NUCLEOTIDE SEQUENCE [LARGE SCALE GENOMIC DNA]</scope>
    <source>
        <strain evidence="7 9">006A-0059</strain>
        <strain evidence="6 11">006A-0191</strain>
        <strain evidence="5 10">007A-0283</strain>
    </source>
</reference>
<comment type="subcellular location">
    <subcellularLocation>
        <location evidence="4">Cytoplasm</location>
    </subcellularLocation>
</comment>
<comment type="catalytic activity">
    <reaction evidence="4">
        <text>a 2'-deoxyribonucleoside 5'-triphosphate + H2O = a 2'-deoxyribonucleoside 5'-phosphate + diphosphate + H(+)</text>
        <dbReference type="Rhea" id="RHEA:44644"/>
        <dbReference type="ChEBI" id="CHEBI:15377"/>
        <dbReference type="ChEBI" id="CHEBI:15378"/>
        <dbReference type="ChEBI" id="CHEBI:33019"/>
        <dbReference type="ChEBI" id="CHEBI:61560"/>
        <dbReference type="ChEBI" id="CHEBI:65317"/>
        <dbReference type="EC" id="3.6.1.9"/>
    </reaction>
</comment>
<proteinExistence type="inferred from homology"/>
<evidence type="ECO:0000313" key="7">
    <source>
        <dbReference type="EMBL" id="CUU86916.1"/>
    </source>
</evidence>
<dbReference type="NCBIfam" id="NF003141">
    <property type="entry name" value="PRK04056.1"/>
    <property type="match status" value="1"/>
</dbReference>
<comment type="caution">
    <text evidence="5">The sequence shown here is derived from an EMBL/GenBank/DDBJ whole genome shotgun (WGS) entry which is preliminary data.</text>
</comment>
<dbReference type="SUPFAM" id="SSF52972">
    <property type="entry name" value="ITPase-like"/>
    <property type="match status" value="1"/>
</dbReference>
<comment type="similarity">
    <text evidence="4">Belongs to the Maf family.</text>
</comment>
<dbReference type="EC" id="3.6.1.9" evidence="4"/>
<comment type="catalytic activity">
    <reaction evidence="4">
        <text>a ribonucleoside 5'-triphosphate + H2O = a ribonucleoside 5'-phosphate + diphosphate + H(+)</text>
        <dbReference type="Rhea" id="RHEA:23996"/>
        <dbReference type="ChEBI" id="CHEBI:15377"/>
        <dbReference type="ChEBI" id="CHEBI:15378"/>
        <dbReference type="ChEBI" id="CHEBI:33019"/>
        <dbReference type="ChEBI" id="CHEBI:58043"/>
        <dbReference type="ChEBI" id="CHEBI:61557"/>
        <dbReference type="EC" id="3.6.1.9"/>
    </reaction>
</comment>
<reference evidence="8 12" key="2">
    <citation type="submission" date="2017-06" db="EMBL/GenBank/DDBJ databases">
        <title>Updating the genomic taxonomy and epidemiology of Campylobacter hyointestinalis; discovery in New Zealand farmed ruminants.</title>
        <authorList>
            <person name="Wilkinson D.A."/>
            <person name="Fayaz A."/>
            <person name="Biggs P.J."/>
            <person name="Midwinter A.C."/>
        </authorList>
    </citation>
    <scope>NUCLEOTIDE SEQUENCE [LARGE SCALE GENOMIC DNA]</scope>
    <source>
        <strain evidence="8 12">S1614a</strain>
    </source>
</reference>
<comment type="cofactor">
    <cofactor evidence="1 4">
        <name>a divalent metal cation</name>
        <dbReference type="ChEBI" id="CHEBI:60240"/>
    </cofactor>
</comment>
<comment type="caution">
    <text evidence="4">Lacks conserved residue(s) required for the propagation of feature annotation.</text>
</comment>
<dbReference type="Proteomes" id="UP000052257">
    <property type="component" value="Unassembled WGS sequence"/>
</dbReference>
<keyword evidence="3 4" id="KW-0546">Nucleotide metabolism</keyword>
<dbReference type="GO" id="GO:0005737">
    <property type="term" value="C:cytoplasm"/>
    <property type="evidence" value="ECO:0007669"/>
    <property type="project" value="UniProtKB-SubCell"/>
</dbReference>
<keyword evidence="9" id="KW-1185">Reference proteome</keyword>
<dbReference type="InterPro" id="IPR003697">
    <property type="entry name" value="Maf-like"/>
</dbReference>
<dbReference type="PANTHER" id="PTHR43213:SF5">
    <property type="entry name" value="BIFUNCTIONAL DTTP_UTP PYROPHOSPHATASE_METHYLTRANSFERASE PROTEIN-RELATED"/>
    <property type="match status" value="1"/>
</dbReference>
<sequence>MIVLASSSESRAQILRDFNIPFIQISMDYDETSTQKTSPNSYSMNVVIQKSKQFFSKFKKQYDNVLFADSSVICKGRILGKAKDEDEAWQMLDLQSGSLVSVYTAMKFVSTKFDIDALSVTTFKFDIFQKDDLEKYIKSGLWKDKAGAMMCEGFNKKYILQTHGNKSTAMGLNAQILKAFL</sequence>
<dbReference type="RefSeq" id="WP_034960965.1">
    <property type="nucleotide sequence ID" value="NZ_CBCRTP010000002.1"/>
</dbReference>
<evidence type="ECO:0000313" key="9">
    <source>
        <dbReference type="Proteomes" id="UP000052237"/>
    </source>
</evidence>
<evidence type="ECO:0000313" key="8">
    <source>
        <dbReference type="EMBL" id="PPB73085.1"/>
    </source>
</evidence>
<evidence type="ECO:0000313" key="6">
    <source>
        <dbReference type="EMBL" id="CUU86566.1"/>
    </source>
</evidence>
<evidence type="ECO:0000313" key="10">
    <source>
        <dbReference type="Proteomes" id="UP000052245"/>
    </source>
</evidence>
<keyword evidence="2 4" id="KW-0378">Hydrolase</keyword>
<feature type="active site" description="Proton acceptor" evidence="4">
    <location>
        <position position="69"/>
    </location>
</feature>
<dbReference type="EMBL" id="FAVC01000001">
    <property type="protein sequence ID" value="CUU69601.1"/>
    <property type="molecule type" value="Genomic_DNA"/>
</dbReference>
<dbReference type="HAMAP" id="MF_00528">
    <property type="entry name" value="Maf"/>
    <property type="match status" value="1"/>
</dbReference>
<evidence type="ECO:0000313" key="12">
    <source>
        <dbReference type="Proteomes" id="UP000239685"/>
    </source>
</evidence>
<accession>A0A0S4R8R0</accession>
<dbReference type="EMBL" id="FAUW01000004">
    <property type="protein sequence ID" value="CUU86566.1"/>
    <property type="molecule type" value="Genomic_DNA"/>
</dbReference>
<dbReference type="GO" id="GO:0009117">
    <property type="term" value="P:nucleotide metabolic process"/>
    <property type="evidence" value="ECO:0007669"/>
    <property type="project" value="UniProtKB-KW"/>
</dbReference>
<dbReference type="InterPro" id="IPR029001">
    <property type="entry name" value="ITPase-like_fam"/>
</dbReference>
<dbReference type="PIRSF" id="PIRSF006305">
    <property type="entry name" value="Maf"/>
    <property type="match status" value="1"/>
</dbReference>
<accession>A0A2S5J688</accession>
<evidence type="ECO:0000313" key="11">
    <source>
        <dbReference type="Proteomes" id="UP000052257"/>
    </source>
</evidence>
<gene>
    <name evidence="5" type="primary">yhdE</name>
    <name evidence="8" type="ORF">CDQ78_01560</name>
    <name evidence="7" type="ORF">ERS686654_01725</name>
    <name evidence="6" type="ORF">ERS739220_01711</name>
    <name evidence="5" type="ORF">ERS739223_00130</name>
</gene>
<comment type="function">
    <text evidence="4">Nucleoside triphosphate pyrophosphatase. May have a dual role in cell division arrest and in preventing the incorporation of modified nucleotides into cellular nucleic acids.</text>
</comment>
<evidence type="ECO:0000256" key="1">
    <source>
        <dbReference type="ARBA" id="ARBA00001968"/>
    </source>
</evidence>
<dbReference type="EMBL" id="FAVB01000004">
    <property type="protein sequence ID" value="CUU86916.1"/>
    <property type="molecule type" value="Genomic_DNA"/>
</dbReference>
<dbReference type="Pfam" id="PF02545">
    <property type="entry name" value="Maf"/>
    <property type="match status" value="1"/>
</dbReference>
<dbReference type="Proteomes" id="UP000052237">
    <property type="component" value="Unassembled WGS sequence"/>
</dbReference>
<evidence type="ECO:0000256" key="4">
    <source>
        <dbReference type="HAMAP-Rule" id="MF_00528"/>
    </source>
</evidence>
<dbReference type="GO" id="GO:0047429">
    <property type="term" value="F:nucleoside triphosphate diphosphatase activity"/>
    <property type="evidence" value="ECO:0007669"/>
    <property type="project" value="UniProtKB-EC"/>
</dbReference>
<evidence type="ECO:0000313" key="5">
    <source>
        <dbReference type="EMBL" id="CUU69601.1"/>
    </source>
</evidence>
<evidence type="ECO:0000256" key="3">
    <source>
        <dbReference type="ARBA" id="ARBA00023080"/>
    </source>
</evidence>
<protein>
    <recommendedName>
        <fullName evidence="4">Nucleoside triphosphate pyrophosphatase</fullName>
        <ecNumber evidence="4">3.6.1.9</ecNumber>
    </recommendedName>
    <alternativeName>
        <fullName evidence="4">Nucleotide pyrophosphatase</fullName>
        <shortName evidence="4">Nucleotide PPase</shortName>
    </alternativeName>
</protein>
<keyword evidence="4" id="KW-0963">Cytoplasm</keyword>
<dbReference type="PANTHER" id="PTHR43213">
    <property type="entry name" value="BIFUNCTIONAL DTTP/UTP PYROPHOSPHATASE/METHYLTRANSFERASE PROTEIN-RELATED"/>
    <property type="match status" value="1"/>
</dbReference>
<dbReference type="EMBL" id="NIQP01000001">
    <property type="protein sequence ID" value="PPB73085.1"/>
    <property type="molecule type" value="Genomic_DNA"/>
</dbReference>
<dbReference type="AlphaFoldDB" id="A0A2S5J688"/>
<dbReference type="Proteomes" id="UP000052245">
    <property type="component" value="Unassembled WGS sequence"/>
</dbReference>
<dbReference type="NCBIfam" id="TIGR00172">
    <property type="entry name" value="maf"/>
    <property type="match status" value="1"/>
</dbReference>
<dbReference type="Gene3D" id="3.90.950.10">
    <property type="match status" value="1"/>
</dbReference>